<name>A0A251PZ65_PRUPE</name>
<protein>
    <recommendedName>
        <fullName evidence="2">DUF7787 domain-containing protein</fullName>
    </recommendedName>
</protein>
<dbReference type="STRING" id="3760.A0A251PZ65"/>
<sequence>MAMVSVSKVKTRGPNHKMSLEDYLLLTQSHSNLHLTASDLNQILGMHGYRKIHGLNKQRLIDAVSSMSLVQPARSTLKDGISPFVITAPEDVIAALDVLNWKECCVTSIETLSSSKHAHCSPPLTSPCSDVAKHNKHQQSSPLPLNSVAYGVVSALDGASLSSGASETTHPAKESVQERKRQRSPSCGGGANSTALACVSYEAC</sequence>
<accession>A0A251PZ65</accession>
<feature type="region of interest" description="Disordered" evidence="1">
    <location>
        <begin position="161"/>
        <end position="191"/>
    </location>
</feature>
<dbReference type="eggNOG" id="ENOG502S8UG">
    <property type="taxonomic scope" value="Eukaryota"/>
</dbReference>
<dbReference type="Proteomes" id="UP000006882">
    <property type="component" value="Chromosome G3"/>
</dbReference>
<gene>
    <name evidence="3" type="ORF">PRUPE_3G121400</name>
</gene>
<dbReference type="Pfam" id="PF25042">
    <property type="entry name" value="DUF7787"/>
    <property type="match status" value="1"/>
</dbReference>
<evidence type="ECO:0000259" key="2">
    <source>
        <dbReference type="Pfam" id="PF25042"/>
    </source>
</evidence>
<reference evidence="3 4" key="1">
    <citation type="journal article" date="2013" name="Nat. Genet.">
        <title>The high-quality draft genome of peach (Prunus persica) identifies unique patterns of genetic diversity, domestication and genome evolution.</title>
        <authorList>
            <consortium name="International Peach Genome Initiative"/>
            <person name="Verde I."/>
            <person name="Abbott A.G."/>
            <person name="Scalabrin S."/>
            <person name="Jung S."/>
            <person name="Shu S."/>
            <person name="Marroni F."/>
            <person name="Zhebentyayeva T."/>
            <person name="Dettori M.T."/>
            <person name="Grimwood J."/>
            <person name="Cattonaro F."/>
            <person name="Zuccolo A."/>
            <person name="Rossini L."/>
            <person name="Jenkins J."/>
            <person name="Vendramin E."/>
            <person name="Meisel L.A."/>
            <person name="Decroocq V."/>
            <person name="Sosinski B."/>
            <person name="Prochnik S."/>
            <person name="Mitros T."/>
            <person name="Policriti A."/>
            <person name="Cipriani G."/>
            <person name="Dondini L."/>
            <person name="Ficklin S."/>
            <person name="Goodstein D.M."/>
            <person name="Xuan P."/>
            <person name="Del Fabbro C."/>
            <person name="Aramini V."/>
            <person name="Copetti D."/>
            <person name="Gonzalez S."/>
            <person name="Horner D.S."/>
            <person name="Falchi R."/>
            <person name="Lucas S."/>
            <person name="Mica E."/>
            <person name="Maldonado J."/>
            <person name="Lazzari B."/>
            <person name="Bielenberg D."/>
            <person name="Pirona R."/>
            <person name="Miculan M."/>
            <person name="Barakat A."/>
            <person name="Testolin R."/>
            <person name="Stella A."/>
            <person name="Tartarini S."/>
            <person name="Tonutti P."/>
            <person name="Arus P."/>
            <person name="Orellana A."/>
            <person name="Wells C."/>
            <person name="Main D."/>
            <person name="Vizzotto G."/>
            <person name="Silva H."/>
            <person name="Salamini F."/>
            <person name="Schmutz J."/>
            <person name="Morgante M."/>
            <person name="Rokhsar D.S."/>
        </authorList>
    </citation>
    <scope>NUCLEOTIDE SEQUENCE [LARGE SCALE GENOMIC DNA]</scope>
    <source>
        <strain evidence="4">cv. Nemared</strain>
    </source>
</reference>
<evidence type="ECO:0000313" key="4">
    <source>
        <dbReference type="Proteomes" id="UP000006882"/>
    </source>
</evidence>
<dbReference type="PANTHER" id="PTHR35096">
    <property type="entry name" value="BNAA08G28570D PROTEIN"/>
    <property type="match status" value="1"/>
</dbReference>
<dbReference type="Gramene" id="ONI16772">
    <property type="protein sequence ID" value="ONI16772"/>
    <property type="gene ID" value="PRUPE_3G121400"/>
</dbReference>
<dbReference type="EMBL" id="CM007653">
    <property type="protein sequence ID" value="ONI16772.1"/>
    <property type="molecule type" value="Genomic_DNA"/>
</dbReference>
<proteinExistence type="predicted"/>
<keyword evidence="4" id="KW-1185">Reference proteome</keyword>
<dbReference type="AlphaFoldDB" id="A0A251PZ65"/>
<evidence type="ECO:0000313" key="3">
    <source>
        <dbReference type="EMBL" id="ONI16772.1"/>
    </source>
</evidence>
<dbReference type="OrthoDB" id="692230at2759"/>
<organism evidence="3 4">
    <name type="scientific">Prunus persica</name>
    <name type="common">Peach</name>
    <name type="synonym">Amygdalus persica</name>
    <dbReference type="NCBI Taxonomy" id="3760"/>
    <lineage>
        <taxon>Eukaryota</taxon>
        <taxon>Viridiplantae</taxon>
        <taxon>Streptophyta</taxon>
        <taxon>Embryophyta</taxon>
        <taxon>Tracheophyta</taxon>
        <taxon>Spermatophyta</taxon>
        <taxon>Magnoliopsida</taxon>
        <taxon>eudicotyledons</taxon>
        <taxon>Gunneridae</taxon>
        <taxon>Pentapetalae</taxon>
        <taxon>rosids</taxon>
        <taxon>fabids</taxon>
        <taxon>Rosales</taxon>
        <taxon>Rosaceae</taxon>
        <taxon>Amygdaloideae</taxon>
        <taxon>Amygdaleae</taxon>
        <taxon>Prunus</taxon>
    </lineage>
</organism>
<evidence type="ECO:0000256" key="1">
    <source>
        <dbReference type="SAM" id="MobiDB-lite"/>
    </source>
</evidence>
<feature type="domain" description="DUF7787" evidence="2">
    <location>
        <begin position="15"/>
        <end position="70"/>
    </location>
</feature>
<dbReference type="PANTHER" id="PTHR35096:SF8">
    <property type="entry name" value="OS03G0308600 PROTEIN"/>
    <property type="match status" value="1"/>
</dbReference>
<dbReference type="InterPro" id="IPR056689">
    <property type="entry name" value="DUF7787"/>
</dbReference>
<feature type="compositionally biased region" description="Basic and acidic residues" evidence="1">
    <location>
        <begin position="170"/>
        <end position="179"/>
    </location>
</feature>